<evidence type="ECO:0000259" key="5">
    <source>
        <dbReference type="Pfam" id="PF00561"/>
    </source>
</evidence>
<evidence type="ECO:0000256" key="4">
    <source>
        <dbReference type="SAM" id="Phobius"/>
    </source>
</evidence>
<dbReference type="SUPFAM" id="SSF53474">
    <property type="entry name" value="alpha/beta-Hydrolases"/>
    <property type="match status" value="1"/>
</dbReference>
<feature type="domain" description="Peptidase S33 tripeptidyl aminopeptidase-like C-terminal" evidence="6">
    <location>
        <begin position="400"/>
        <end position="500"/>
    </location>
</feature>
<keyword evidence="4" id="KW-0812">Transmembrane</keyword>
<dbReference type="Pfam" id="PF00561">
    <property type="entry name" value="Abhydrolase_1"/>
    <property type="match status" value="1"/>
</dbReference>
<dbReference type="PANTHER" id="PTHR43248:SF29">
    <property type="entry name" value="TRIPEPTIDYL AMINOPEPTIDASE"/>
    <property type="match status" value="1"/>
</dbReference>
<name>A0A6J6BW41_9ZZZZ</name>
<organism evidence="7">
    <name type="scientific">freshwater metagenome</name>
    <dbReference type="NCBI Taxonomy" id="449393"/>
    <lineage>
        <taxon>unclassified sequences</taxon>
        <taxon>metagenomes</taxon>
        <taxon>ecological metagenomes</taxon>
    </lineage>
</organism>
<proteinExistence type="inferred from homology"/>
<dbReference type="Pfam" id="PF08386">
    <property type="entry name" value="Abhydrolase_4"/>
    <property type="match status" value="1"/>
</dbReference>
<keyword evidence="2" id="KW-0732">Signal</keyword>
<evidence type="ECO:0000256" key="3">
    <source>
        <dbReference type="ARBA" id="ARBA00022801"/>
    </source>
</evidence>
<evidence type="ECO:0000256" key="1">
    <source>
        <dbReference type="ARBA" id="ARBA00010088"/>
    </source>
</evidence>
<sequence length="504" mass="54898">MRKHLQITAAFVIIGALVLTLVNITRESSSVKSPMALADYYSQELTWQDCYEDFQCTTLDVPVDYSDLTVGTFEISVLRFLAADQKNRIGSLVVNPGGPGASGVNYAYNAEYIFSPDITDRYDIVGFDPRGVGESAPIRCLSDGEIDENYAADGKPDNAAEIADAIKETKKYVQTCLDQNEHLTSFSTANAARDMDVLRAALGDEKLNYMGKSYGTFMGSLYAQLFPDKIGRVVLDGAVDPTISQYGQVLTQAASFDNSLTKFLEECAKNKNCSLPTDVDQARKAIISLLKATAKNPLPLKSPDGDKRQVTETLLILGMAEAFYDSEEGWPILRKAFSEIKLGYGDEMIKLADQYSGRQKDGTYRSNEFDSGSIIDCLDFSDTRTVVDITKDSKEISKLAPVFGPYLGYAGLTCQYLPATTPVTISSISVNAPILIIGTTRDPATPYAWAVALQKIIANSQLMTLVGDGHTGHNRGSACIDNAVDDYYLKGVLPAKNLRCIATS</sequence>
<accession>A0A6J6BW41</accession>
<dbReference type="GO" id="GO:0016787">
    <property type="term" value="F:hydrolase activity"/>
    <property type="evidence" value="ECO:0007669"/>
    <property type="project" value="UniProtKB-KW"/>
</dbReference>
<dbReference type="InterPro" id="IPR029058">
    <property type="entry name" value="AB_hydrolase_fold"/>
</dbReference>
<dbReference type="InterPro" id="IPR000073">
    <property type="entry name" value="AB_hydrolase_1"/>
</dbReference>
<evidence type="ECO:0000259" key="6">
    <source>
        <dbReference type="Pfam" id="PF08386"/>
    </source>
</evidence>
<protein>
    <submittedName>
        <fullName evidence="7">Unannotated protein</fullName>
    </submittedName>
</protein>
<gene>
    <name evidence="7" type="ORF">UFOPK1440_00550</name>
</gene>
<feature type="domain" description="AB hydrolase-1" evidence="5">
    <location>
        <begin position="92"/>
        <end position="277"/>
    </location>
</feature>
<comment type="similarity">
    <text evidence="1">Belongs to the peptidase S33 family.</text>
</comment>
<keyword evidence="4" id="KW-0472">Membrane</keyword>
<dbReference type="PANTHER" id="PTHR43248">
    <property type="entry name" value="2-SUCCINYL-6-HYDROXY-2,4-CYCLOHEXADIENE-1-CARBOXYLATE SYNTHASE"/>
    <property type="match status" value="1"/>
</dbReference>
<dbReference type="InterPro" id="IPR013595">
    <property type="entry name" value="Pept_S33_TAP-like_C"/>
</dbReference>
<dbReference type="AlphaFoldDB" id="A0A6J6BW41"/>
<dbReference type="EMBL" id="CAEZSP010000020">
    <property type="protein sequence ID" value="CAB4542493.1"/>
    <property type="molecule type" value="Genomic_DNA"/>
</dbReference>
<keyword evidence="3" id="KW-0378">Hydrolase</keyword>
<dbReference type="Gene3D" id="3.40.50.1820">
    <property type="entry name" value="alpha/beta hydrolase"/>
    <property type="match status" value="1"/>
</dbReference>
<keyword evidence="4" id="KW-1133">Transmembrane helix</keyword>
<reference evidence="7" key="1">
    <citation type="submission" date="2020-05" db="EMBL/GenBank/DDBJ databases">
        <authorList>
            <person name="Chiriac C."/>
            <person name="Salcher M."/>
            <person name="Ghai R."/>
            <person name="Kavagutti S V."/>
        </authorList>
    </citation>
    <scope>NUCLEOTIDE SEQUENCE</scope>
</reference>
<evidence type="ECO:0000313" key="7">
    <source>
        <dbReference type="EMBL" id="CAB4542493.1"/>
    </source>
</evidence>
<evidence type="ECO:0000256" key="2">
    <source>
        <dbReference type="ARBA" id="ARBA00022729"/>
    </source>
</evidence>
<dbReference type="InterPro" id="IPR051601">
    <property type="entry name" value="Serine_prot/Carboxylest_S33"/>
</dbReference>
<feature type="transmembrane region" description="Helical" evidence="4">
    <location>
        <begin position="7"/>
        <end position="25"/>
    </location>
</feature>